<proteinExistence type="predicted"/>
<protein>
    <recommendedName>
        <fullName evidence="4">Myb-like domain-containing protein</fullName>
    </recommendedName>
</protein>
<dbReference type="Proteomes" id="UP000054821">
    <property type="component" value="Unassembled WGS sequence"/>
</dbReference>
<accession>A0A2P4Z8D0</accession>
<feature type="region of interest" description="Disordered" evidence="1">
    <location>
        <begin position="58"/>
        <end position="138"/>
    </location>
</feature>
<evidence type="ECO:0000313" key="2">
    <source>
        <dbReference type="EMBL" id="PON20530.1"/>
    </source>
</evidence>
<evidence type="ECO:0000256" key="1">
    <source>
        <dbReference type="SAM" id="MobiDB-lite"/>
    </source>
</evidence>
<evidence type="ECO:0008006" key="4">
    <source>
        <dbReference type="Google" id="ProtNLM"/>
    </source>
</evidence>
<reference evidence="2 3" key="1">
    <citation type="journal article" date="2016" name="Genome Announc.">
        <title>Draft Whole-Genome Sequence of Trichoderma gamsii T6085, a Promising Biocontrol Agent of Fusarium Head Blight on Wheat.</title>
        <authorList>
            <person name="Baroncelli R."/>
            <person name="Zapparata A."/>
            <person name="Piaggeschi G."/>
            <person name="Sarrocco S."/>
            <person name="Vannacci G."/>
        </authorList>
    </citation>
    <scope>NUCLEOTIDE SEQUENCE [LARGE SCALE GENOMIC DNA]</scope>
    <source>
        <strain evidence="2 3">T6085</strain>
    </source>
</reference>
<sequence length="319" mass="34695">MNKNWNDRADKDLFFTILSVKNIGVISGAEWTTIGNYMRGLGYGFTNEGCRQHFQGLRRAQNKNEADGSHSDSARRADPTLNPITRRPGPGRGRPRKSQASEAAQPGANDADGATDTEASPTVVPANVPTIISPTAPTMLPGPMVPGTMVPGTMVPNHSIPGQGPEMAPHAMPIQQNQHPQLQSQHPHQHQFQHQQFQQQLQHQSQIPPQLKEEMLKAEMSEGVNISAQASNHLDSSHLAESEADAEADSATSQDQLQLDPVQSGDEDTDEHPAKRQRLEPHDLTQDSALDDEAVLALAAHNGTDATDPYPTDFGYREA</sequence>
<feature type="region of interest" description="Disordered" evidence="1">
    <location>
        <begin position="300"/>
        <end position="319"/>
    </location>
</feature>
<dbReference type="GeneID" id="29990115"/>
<name>A0A2P4Z8D0_9HYPO</name>
<dbReference type="RefSeq" id="XP_018656782.2">
    <property type="nucleotide sequence ID" value="XM_018810032.2"/>
</dbReference>
<keyword evidence="3" id="KW-1185">Reference proteome</keyword>
<feature type="compositionally biased region" description="Basic and acidic residues" evidence="1">
    <location>
        <begin position="271"/>
        <end position="285"/>
    </location>
</feature>
<organism evidence="2 3">
    <name type="scientific">Trichoderma gamsii</name>
    <dbReference type="NCBI Taxonomy" id="398673"/>
    <lineage>
        <taxon>Eukaryota</taxon>
        <taxon>Fungi</taxon>
        <taxon>Dikarya</taxon>
        <taxon>Ascomycota</taxon>
        <taxon>Pezizomycotina</taxon>
        <taxon>Sordariomycetes</taxon>
        <taxon>Hypocreomycetidae</taxon>
        <taxon>Hypocreales</taxon>
        <taxon>Hypocreaceae</taxon>
        <taxon>Trichoderma</taxon>
    </lineage>
</organism>
<evidence type="ECO:0000313" key="3">
    <source>
        <dbReference type="Proteomes" id="UP000054821"/>
    </source>
</evidence>
<dbReference type="AlphaFoldDB" id="A0A2P4Z8D0"/>
<feature type="compositionally biased region" description="Basic and acidic residues" evidence="1">
    <location>
        <begin position="62"/>
        <end position="78"/>
    </location>
</feature>
<dbReference type="STRING" id="398673.A0A2P4Z8D0"/>
<dbReference type="EMBL" id="JPDN02000067">
    <property type="protein sequence ID" value="PON20530.1"/>
    <property type="molecule type" value="Genomic_DNA"/>
</dbReference>
<feature type="region of interest" description="Disordered" evidence="1">
    <location>
        <begin position="176"/>
        <end position="206"/>
    </location>
</feature>
<feature type="region of interest" description="Disordered" evidence="1">
    <location>
        <begin position="233"/>
        <end position="291"/>
    </location>
</feature>
<gene>
    <name evidence="2" type="ORF">TGAM01_v210632</name>
</gene>
<comment type="caution">
    <text evidence="2">The sequence shown here is derived from an EMBL/GenBank/DDBJ whole genome shotgun (WGS) entry which is preliminary data.</text>
</comment>